<dbReference type="Proteomes" id="UP001595957">
    <property type="component" value="Unassembled WGS sequence"/>
</dbReference>
<feature type="domain" description="DUF4142" evidence="2">
    <location>
        <begin position="53"/>
        <end position="187"/>
    </location>
</feature>
<dbReference type="InterPro" id="IPR012347">
    <property type="entry name" value="Ferritin-like"/>
</dbReference>
<reference evidence="4" key="1">
    <citation type="journal article" date="2019" name="Int. J. Syst. Evol. Microbiol.">
        <title>The Global Catalogue of Microorganisms (GCM) 10K type strain sequencing project: providing services to taxonomists for standard genome sequencing and annotation.</title>
        <authorList>
            <consortium name="The Broad Institute Genomics Platform"/>
            <consortium name="The Broad Institute Genome Sequencing Center for Infectious Disease"/>
            <person name="Wu L."/>
            <person name="Ma J."/>
        </authorList>
    </citation>
    <scope>NUCLEOTIDE SEQUENCE [LARGE SCALE GENOMIC DNA]</scope>
    <source>
        <strain evidence="4">NBRC 103632</strain>
    </source>
</reference>
<dbReference type="PANTHER" id="PTHR38593">
    <property type="entry name" value="BLR2558 PROTEIN"/>
    <property type="match status" value="1"/>
</dbReference>
<dbReference type="InterPro" id="IPR025419">
    <property type="entry name" value="DUF4142"/>
</dbReference>
<evidence type="ECO:0000313" key="4">
    <source>
        <dbReference type="Proteomes" id="UP001595957"/>
    </source>
</evidence>
<gene>
    <name evidence="3" type="ORF">ACFO3E_05775</name>
</gene>
<feature type="signal peptide" evidence="1">
    <location>
        <begin position="1"/>
        <end position="24"/>
    </location>
</feature>
<sequence length="190" mass="19536">MNRKPTLLAVVLAAAALASCGRQPEPTANQSSAGATNGLSAIEQTPAQPSAGQAFADAAAASDMLEIESSKLAKTNAASTAVKRFAQSMIKAHMDSTTKLMEAAGQGAPSIAPKVVLSANQQQVLDGLKLKKGAEFDAAYIATQREAHQATLEELKAYSSNGDVPSLKAFATAFVPIVTGHLNMANGLEI</sequence>
<name>A0ABV9EZ35_9SPHN</name>
<proteinExistence type="predicted"/>
<dbReference type="PROSITE" id="PS51257">
    <property type="entry name" value="PROKAR_LIPOPROTEIN"/>
    <property type="match status" value="1"/>
</dbReference>
<accession>A0ABV9EZ35</accession>
<comment type="caution">
    <text evidence="3">The sequence shown here is derived from an EMBL/GenBank/DDBJ whole genome shotgun (WGS) entry which is preliminary data.</text>
</comment>
<organism evidence="3 4">
    <name type="scientific">Sphingobium tyrosinilyticum</name>
    <dbReference type="NCBI Taxonomy" id="2715436"/>
    <lineage>
        <taxon>Bacteria</taxon>
        <taxon>Pseudomonadati</taxon>
        <taxon>Pseudomonadota</taxon>
        <taxon>Alphaproteobacteria</taxon>
        <taxon>Sphingomonadales</taxon>
        <taxon>Sphingomonadaceae</taxon>
        <taxon>Sphingobium</taxon>
    </lineage>
</organism>
<dbReference type="Pfam" id="PF13628">
    <property type="entry name" value="DUF4142"/>
    <property type="match status" value="1"/>
</dbReference>
<dbReference type="Gene3D" id="1.20.1260.10">
    <property type="match status" value="1"/>
</dbReference>
<evidence type="ECO:0000256" key="1">
    <source>
        <dbReference type="SAM" id="SignalP"/>
    </source>
</evidence>
<dbReference type="RefSeq" id="WP_380803097.1">
    <property type="nucleotide sequence ID" value="NZ_JBHSFZ010000007.1"/>
</dbReference>
<dbReference type="EMBL" id="JBHSFZ010000007">
    <property type="protein sequence ID" value="MFC4593701.1"/>
    <property type="molecule type" value="Genomic_DNA"/>
</dbReference>
<protein>
    <submittedName>
        <fullName evidence="3">DUF4142 domain-containing protein</fullName>
    </submittedName>
</protein>
<keyword evidence="4" id="KW-1185">Reference proteome</keyword>
<evidence type="ECO:0000259" key="2">
    <source>
        <dbReference type="Pfam" id="PF13628"/>
    </source>
</evidence>
<evidence type="ECO:0000313" key="3">
    <source>
        <dbReference type="EMBL" id="MFC4593701.1"/>
    </source>
</evidence>
<dbReference type="PANTHER" id="PTHR38593:SF1">
    <property type="entry name" value="BLR2558 PROTEIN"/>
    <property type="match status" value="1"/>
</dbReference>
<feature type="chain" id="PRO_5045731281" evidence="1">
    <location>
        <begin position="25"/>
        <end position="190"/>
    </location>
</feature>
<keyword evidence="1" id="KW-0732">Signal</keyword>